<dbReference type="Proteomes" id="UP001180020">
    <property type="component" value="Unassembled WGS sequence"/>
</dbReference>
<organism evidence="1 2">
    <name type="scientific">Acorus calamus</name>
    <name type="common">Sweet flag</name>
    <dbReference type="NCBI Taxonomy" id="4465"/>
    <lineage>
        <taxon>Eukaryota</taxon>
        <taxon>Viridiplantae</taxon>
        <taxon>Streptophyta</taxon>
        <taxon>Embryophyta</taxon>
        <taxon>Tracheophyta</taxon>
        <taxon>Spermatophyta</taxon>
        <taxon>Magnoliopsida</taxon>
        <taxon>Liliopsida</taxon>
        <taxon>Acoraceae</taxon>
        <taxon>Acorus</taxon>
    </lineage>
</organism>
<gene>
    <name evidence="1" type="ORF">QJS10_CPB13g01433</name>
</gene>
<evidence type="ECO:0000313" key="1">
    <source>
        <dbReference type="EMBL" id="KAK1300884.1"/>
    </source>
</evidence>
<dbReference type="AlphaFoldDB" id="A0AAV9DIJ8"/>
<accession>A0AAV9DIJ8</accession>
<sequence length="67" mass="7446">MYRSVDVNYLFKDDEEEALAIVKEALVKIPGAIVHLINHQKSVELVSASHVSSTKEKLLIILVDTPS</sequence>
<protein>
    <submittedName>
        <fullName evidence="1">Uncharacterized protein</fullName>
    </submittedName>
</protein>
<reference evidence="1" key="1">
    <citation type="journal article" date="2023" name="Nat. Commun.">
        <title>Diploid and tetraploid genomes of Acorus and the evolution of monocots.</title>
        <authorList>
            <person name="Ma L."/>
            <person name="Liu K.W."/>
            <person name="Li Z."/>
            <person name="Hsiao Y.Y."/>
            <person name="Qi Y."/>
            <person name="Fu T."/>
            <person name="Tang G.D."/>
            <person name="Zhang D."/>
            <person name="Sun W.H."/>
            <person name="Liu D.K."/>
            <person name="Li Y."/>
            <person name="Chen G.Z."/>
            <person name="Liu X.D."/>
            <person name="Liao X.Y."/>
            <person name="Jiang Y.T."/>
            <person name="Yu X."/>
            <person name="Hao Y."/>
            <person name="Huang J."/>
            <person name="Zhao X.W."/>
            <person name="Ke S."/>
            <person name="Chen Y.Y."/>
            <person name="Wu W.L."/>
            <person name="Hsu J.L."/>
            <person name="Lin Y.F."/>
            <person name="Huang M.D."/>
            <person name="Li C.Y."/>
            <person name="Huang L."/>
            <person name="Wang Z.W."/>
            <person name="Zhao X."/>
            <person name="Zhong W.Y."/>
            <person name="Peng D.H."/>
            <person name="Ahmad S."/>
            <person name="Lan S."/>
            <person name="Zhang J.S."/>
            <person name="Tsai W.C."/>
            <person name="Van de Peer Y."/>
            <person name="Liu Z.J."/>
        </authorList>
    </citation>
    <scope>NUCLEOTIDE SEQUENCE</scope>
    <source>
        <strain evidence="1">CP</strain>
    </source>
</reference>
<evidence type="ECO:0000313" key="2">
    <source>
        <dbReference type="Proteomes" id="UP001180020"/>
    </source>
</evidence>
<comment type="caution">
    <text evidence="1">The sequence shown here is derived from an EMBL/GenBank/DDBJ whole genome shotgun (WGS) entry which is preliminary data.</text>
</comment>
<name>A0AAV9DIJ8_ACOCL</name>
<dbReference type="EMBL" id="JAUJYO010000013">
    <property type="protein sequence ID" value="KAK1300884.1"/>
    <property type="molecule type" value="Genomic_DNA"/>
</dbReference>
<proteinExistence type="predicted"/>
<keyword evidence="2" id="KW-1185">Reference proteome</keyword>
<reference evidence="1" key="2">
    <citation type="submission" date="2023-06" db="EMBL/GenBank/DDBJ databases">
        <authorList>
            <person name="Ma L."/>
            <person name="Liu K.-W."/>
            <person name="Li Z."/>
            <person name="Hsiao Y.-Y."/>
            <person name="Qi Y."/>
            <person name="Fu T."/>
            <person name="Tang G."/>
            <person name="Zhang D."/>
            <person name="Sun W.-H."/>
            <person name="Liu D.-K."/>
            <person name="Li Y."/>
            <person name="Chen G.-Z."/>
            <person name="Liu X.-D."/>
            <person name="Liao X.-Y."/>
            <person name="Jiang Y.-T."/>
            <person name="Yu X."/>
            <person name="Hao Y."/>
            <person name="Huang J."/>
            <person name="Zhao X.-W."/>
            <person name="Ke S."/>
            <person name="Chen Y.-Y."/>
            <person name="Wu W.-L."/>
            <person name="Hsu J.-L."/>
            <person name="Lin Y.-F."/>
            <person name="Huang M.-D."/>
            <person name="Li C.-Y."/>
            <person name="Huang L."/>
            <person name="Wang Z.-W."/>
            <person name="Zhao X."/>
            <person name="Zhong W.-Y."/>
            <person name="Peng D.-H."/>
            <person name="Ahmad S."/>
            <person name="Lan S."/>
            <person name="Zhang J.-S."/>
            <person name="Tsai W.-C."/>
            <person name="Van De Peer Y."/>
            <person name="Liu Z.-J."/>
        </authorList>
    </citation>
    <scope>NUCLEOTIDE SEQUENCE</scope>
    <source>
        <strain evidence="1">CP</strain>
        <tissue evidence="1">Leaves</tissue>
    </source>
</reference>